<proteinExistence type="predicted"/>
<dbReference type="FunFam" id="3.30.160.60:FF:000446">
    <property type="entry name" value="Zinc finger protein"/>
    <property type="match status" value="1"/>
</dbReference>
<feature type="domain" description="C2H2-type" evidence="6">
    <location>
        <begin position="127"/>
        <end position="154"/>
    </location>
</feature>
<dbReference type="PROSITE" id="PS50157">
    <property type="entry name" value="ZINC_FINGER_C2H2_2"/>
    <property type="match status" value="2"/>
</dbReference>
<evidence type="ECO:0000256" key="1">
    <source>
        <dbReference type="ARBA" id="ARBA00022723"/>
    </source>
</evidence>
<protein>
    <submittedName>
        <fullName evidence="7">Zinc finger protein 576-like</fullName>
    </submittedName>
</protein>
<reference evidence="7 8" key="1">
    <citation type="submission" date="2024-06" db="EMBL/GenBank/DDBJ databases">
        <title>The draft genome of Grus japonensis, version 3.</title>
        <authorList>
            <person name="Nabeshima K."/>
            <person name="Suzuki S."/>
            <person name="Onuma M."/>
        </authorList>
    </citation>
    <scope>NUCLEOTIDE SEQUENCE [LARGE SCALE GENOMIC DNA]</scope>
    <source>
        <strain evidence="7 8">451A</strain>
    </source>
</reference>
<evidence type="ECO:0000259" key="6">
    <source>
        <dbReference type="PROSITE" id="PS50157"/>
    </source>
</evidence>
<organism evidence="7 8">
    <name type="scientific">Grus japonensis</name>
    <name type="common">Japanese crane</name>
    <name type="synonym">Red-crowned crane</name>
    <dbReference type="NCBI Taxonomy" id="30415"/>
    <lineage>
        <taxon>Eukaryota</taxon>
        <taxon>Metazoa</taxon>
        <taxon>Chordata</taxon>
        <taxon>Craniata</taxon>
        <taxon>Vertebrata</taxon>
        <taxon>Euteleostomi</taxon>
        <taxon>Archelosauria</taxon>
        <taxon>Archosauria</taxon>
        <taxon>Dinosauria</taxon>
        <taxon>Saurischia</taxon>
        <taxon>Theropoda</taxon>
        <taxon>Coelurosauria</taxon>
        <taxon>Aves</taxon>
        <taxon>Neognathae</taxon>
        <taxon>Neoaves</taxon>
        <taxon>Gruiformes</taxon>
        <taxon>Gruidae</taxon>
        <taxon>Grus</taxon>
    </lineage>
</organism>
<comment type="caution">
    <text evidence="7">The sequence shown here is derived from an EMBL/GenBank/DDBJ whole genome shotgun (WGS) entry which is preliminary data.</text>
</comment>
<evidence type="ECO:0000313" key="7">
    <source>
        <dbReference type="EMBL" id="GAB0200422.1"/>
    </source>
</evidence>
<dbReference type="Gene3D" id="3.30.160.60">
    <property type="entry name" value="Classic Zinc Finger"/>
    <property type="match status" value="2"/>
</dbReference>
<feature type="domain" description="C2H2-type" evidence="6">
    <location>
        <begin position="178"/>
        <end position="205"/>
    </location>
</feature>
<dbReference type="Proteomes" id="UP001623348">
    <property type="component" value="Unassembled WGS sequence"/>
</dbReference>
<dbReference type="AlphaFoldDB" id="A0ABC9XTT2"/>
<accession>A0ABC9XTT2</accession>
<evidence type="ECO:0000313" key="8">
    <source>
        <dbReference type="Proteomes" id="UP001623348"/>
    </source>
</evidence>
<keyword evidence="3" id="KW-0862">Zinc</keyword>
<gene>
    <name evidence="7" type="ORF">GRJ2_002507600</name>
</gene>
<feature type="compositionally biased region" description="Pro residues" evidence="5">
    <location>
        <begin position="42"/>
        <end position="56"/>
    </location>
</feature>
<evidence type="ECO:0000256" key="3">
    <source>
        <dbReference type="ARBA" id="ARBA00022833"/>
    </source>
</evidence>
<keyword evidence="8" id="KW-1185">Reference proteome</keyword>
<name>A0ABC9XTT2_GRUJA</name>
<dbReference type="EMBL" id="BAAFJT010000027">
    <property type="protein sequence ID" value="GAB0200422.1"/>
    <property type="molecule type" value="Genomic_DNA"/>
</dbReference>
<keyword evidence="2 4" id="KW-0863">Zinc-finger</keyword>
<dbReference type="GO" id="GO:0008270">
    <property type="term" value="F:zinc ion binding"/>
    <property type="evidence" value="ECO:0007669"/>
    <property type="project" value="UniProtKB-KW"/>
</dbReference>
<evidence type="ECO:0000256" key="5">
    <source>
        <dbReference type="SAM" id="MobiDB-lite"/>
    </source>
</evidence>
<dbReference type="Pfam" id="PF00096">
    <property type="entry name" value="zf-C2H2"/>
    <property type="match status" value="2"/>
</dbReference>
<sequence length="205" mass="21533">MRPPLPPRMRLTKPAPLPLAGAGAVPVGSGRPEPEAFGPPGMSQPPPLEPPPPGPPRQQQEEEEEEEEGGGGGASPEPRPKGCGYRLGSTQCRRCLITFPDAAFAARHAKRQHPRDFAAAALRGAQFVCFVCARPFASSPALLRHQRAHAPPPAAAAAAARHGGATTATAAATMTPAYACTECGRAFAREGALHRHYIRHARGEL</sequence>
<dbReference type="InterPro" id="IPR036236">
    <property type="entry name" value="Znf_C2H2_sf"/>
</dbReference>
<dbReference type="InterPro" id="IPR013087">
    <property type="entry name" value="Znf_C2H2_type"/>
</dbReference>
<dbReference type="PROSITE" id="PS00028">
    <property type="entry name" value="ZINC_FINGER_C2H2_1"/>
    <property type="match status" value="2"/>
</dbReference>
<feature type="compositionally biased region" description="Low complexity" evidence="5">
    <location>
        <begin position="18"/>
        <end position="30"/>
    </location>
</feature>
<keyword evidence="1" id="KW-0479">Metal-binding</keyword>
<dbReference type="SUPFAM" id="SSF57667">
    <property type="entry name" value="beta-beta-alpha zinc fingers"/>
    <property type="match status" value="1"/>
</dbReference>
<evidence type="ECO:0000256" key="2">
    <source>
        <dbReference type="ARBA" id="ARBA00022771"/>
    </source>
</evidence>
<feature type="region of interest" description="Disordered" evidence="5">
    <location>
        <begin position="1"/>
        <end position="82"/>
    </location>
</feature>
<dbReference type="SMART" id="SM00355">
    <property type="entry name" value="ZnF_C2H2"/>
    <property type="match status" value="3"/>
</dbReference>
<evidence type="ECO:0000256" key="4">
    <source>
        <dbReference type="PROSITE-ProRule" id="PRU00042"/>
    </source>
</evidence>